<dbReference type="Gene3D" id="2.40.30.130">
    <property type="match status" value="1"/>
</dbReference>
<dbReference type="GO" id="GO:0004813">
    <property type="term" value="F:alanine-tRNA ligase activity"/>
    <property type="evidence" value="ECO:0007669"/>
    <property type="project" value="InterPro"/>
</dbReference>
<dbReference type="Proteomes" id="UP000799439">
    <property type="component" value="Unassembled WGS sequence"/>
</dbReference>
<dbReference type="AlphaFoldDB" id="A0A9P4MCE7"/>
<comment type="subcellular location">
    <subcellularLocation>
        <location evidence="2">Cytoplasm</location>
    </subcellularLocation>
</comment>
<dbReference type="OrthoDB" id="288942at2759"/>
<dbReference type="GO" id="GO:0006419">
    <property type="term" value="P:alanyl-tRNA aminoacylation"/>
    <property type="evidence" value="ECO:0007669"/>
    <property type="project" value="InterPro"/>
</dbReference>
<dbReference type="GO" id="GO:0005737">
    <property type="term" value="C:cytoplasm"/>
    <property type="evidence" value="ECO:0007669"/>
    <property type="project" value="UniProtKB-SubCell"/>
</dbReference>
<name>A0A9P4MCE7_9PEZI</name>
<dbReference type="InterPro" id="IPR018165">
    <property type="entry name" value="Ala-tRNA-synth_IIc_core"/>
</dbReference>
<evidence type="ECO:0000313" key="6">
    <source>
        <dbReference type="Proteomes" id="UP000799439"/>
    </source>
</evidence>
<dbReference type="InterPro" id="IPR018163">
    <property type="entry name" value="Thr/Ala-tRNA-synth_IIc_edit"/>
</dbReference>
<evidence type="ECO:0000259" key="4">
    <source>
        <dbReference type="PROSITE" id="PS50860"/>
    </source>
</evidence>
<dbReference type="SMART" id="SM00863">
    <property type="entry name" value="tRNA_SAD"/>
    <property type="match status" value="1"/>
</dbReference>
<evidence type="ECO:0000313" key="5">
    <source>
        <dbReference type="EMBL" id="KAF2148123.1"/>
    </source>
</evidence>
<accession>A0A9P4MCE7</accession>
<evidence type="ECO:0000256" key="1">
    <source>
        <dbReference type="ARBA" id="ARBA00001947"/>
    </source>
</evidence>
<keyword evidence="6" id="KW-1185">Reference proteome</keyword>
<reference evidence="5" key="1">
    <citation type="journal article" date="2020" name="Stud. Mycol.">
        <title>101 Dothideomycetes genomes: a test case for predicting lifestyles and emergence of pathogens.</title>
        <authorList>
            <person name="Haridas S."/>
            <person name="Albert R."/>
            <person name="Binder M."/>
            <person name="Bloem J."/>
            <person name="Labutti K."/>
            <person name="Salamov A."/>
            <person name="Andreopoulos B."/>
            <person name="Baker S."/>
            <person name="Barry K."/>
            <person name="Bills G."/>
            <person name="Bluhm B."/>
            <person name="Cannon C."/>
            <person name="Castanera R."/>
            <person name="Culley D."/>
            <person name="Daum C."/>
            <person name="Ezra D."/>
            <person name="Gonzalez J."/>
            <person name="Henrissat B."/>
            <person name="Kuo A."/>
            <person name="Liang C."/>
            <person name="Lipzen A."/>
            <person name="Lutzoni F."/>
            <person name="Magnuson J."/>
            <person name="Mondo S."/>
            <person name="Nolan M."/>
            <person name="Ohm R."/>
            <person name="Pangilinan J."/>
            <person name="Park H.-J."/>
            <person name="Ramirez L."/>
            <person name="Alfaro M."/>
            <person name="Sun H."/>
            <person name="Tritt A."/>
            <person name="Yoshinaga Y."/>
            <person name="Zwiers L.-H."/>
            <person name="Turgeon B."/>
            <person name="Goodwin S."/>
            <person name="Spatafora J."/>
            <person name="Crous P."/>
            <person name="Grigoriev I."/>
        </authorList>
    </citation>
    <scope>NUCLEOTIDE SEQUENCE</scope>
    <source>
        <strain evidence="5">CBS 260.36</strain>
    </source>
</reference>
<organism evidence="5 6">
    <name type="scientific">Myriangium duriaei CBS 260.36</name>
    <dbReference type="NCBI Taxonomy" id="1168546"/>
    <lineage>
        <taxon>Eukaryota</taxon>
        <taxon>Fungi</taxon>
        <taxon>Dikarya</taxon>
        <taxon>Ascomycota</taxon>
        <taxon>Pezizomycotina</taxon>
        <taxon>Dothideomycetes</taxon>
        <taxon>Dothideomycetidae</taxon>
        <taxon>Myriangiales</taxon>
        <taxon>Myriangiaceae</taxon>
        <taxon>Myriangium</taxon>
    </lineage>
</organism>
<feature type="domain" description="Alanyl-transfer RNA synthetases family profile" evidence="4">
    <location>
        <begin position="1"/>
        <end position="252"/>
    </location>
</feature>
<dbReference type="EMBL" id="ML996094">
    <property type="protein sequence ID" value="KAF2148123.1"/>
    <property type="molecule type" value="Genomic_DNA"/>
</dbReference>
<dbReference type="InterPro" id="IPR009000">
    <property type="entry name" value="Transl_B-barrel_sf"/>
</dbReference>
<dbReference type="Pfam" id="PF07973">
    <property type="entry name" value="tRNA_SAD"/>
    <property type="match status" value="1"/>
</dbReference>
<comment type="cofactor">
    <cofactor evidence="1">
        <name>Zn(2+)</name>
        <dbReference type="ChEBI" id="CHEBI:29105"/>
    </cofactor>
</comment>
<proteinExistence type="inferred from homology"/>
<dbReference type="GO" id="GO:0003676">
    <property type="term" value="F:nucleic acid binding"/>
    <property type="evidence" value="ECO:0007669"/>
    <property type="project" value="InterPro"/>
</dbReference>
<dbReference type="PANTHER" id="PTHR43462:SF2">
    <property type="entry name" value="THREONYL AND ALANYL TRNA SYNTHETASE SECOND ADDITIONAL DOMAIN-CONTAINING PROTEIN"/>
    <property type="match status" value="1"/>
</dbReference>
<evidence type="ECO:0000256" key="2">
    <source>
        <dbReference type="ARBA" id="ARBA00004496"/>
    </source>
</evidence>
<dbReference type="PROSITE" id="PS50860">
    <property type="entry name" value="AA_TRNA_LIGASE_II_ALA"/>
    <property type="match status" value="1"/>
</dbReference>
<dbReference type="GO" id="GO:0005524">
    <property type="term" value="F:ATP binding"/>
    <property type="evidence" value="ECO:0007669"/>
    <property type="project" value="InterPro"/>
</dbReference>
<dbReference type="SUPFAM" id="SSF55186">
    <property type="entry name" value="ThrRS/AlaRS common domain"/>
    <property type="match status" value="1"/>
</dbReference>
<protein>
    <submittedName>
        <fullName evidence="5">Alanyl-tRNA synthetase</fullName>
    </submittedName>
</protein>
<dbReference type="InterPro" id="IPR012947">
    <property type="entry name" value="tRNA_SAD"/>
</dbReference>
<comment type="similarity">
    <text evidence="3">Belongs to the class-II aminoacyl-tRNA synthetase family. Alax-L subfamily.</text>
</comment>
<gene>
    <name evidence="5" type="ORF">K461DRAFT_248373</name>
</gene>
<sequence length="283" mass="31040">MTEAVYQTHQWLGKMETKVVSCQELSTLSENERVLAAKLPDDYSALITEKTILYAKGGGQPSDTGLIRLGQVESRPLDISPPKDGFNVVLVRKADDERIMHFGNFHGDHSSLSPGQTVTQMIDCDKRIKHSRLHSAGHVLGLAVHLLEPTLGKLKEIKANHAPGEAALELEGSIAGEHKALIQAKVDEIVKKDMPIRIHLWSPEVFESKAGVTAPDTDSTGLLRVCEIDGQDYSPCGGTHVPSTFMTGPIVVKKISRSKGTTRISYDVLEFPNEHFSWADKSQ</sequence>
<dbReference type="SUPFAM" id="SSF50447">
    <property type="entry name" value="Translation proteins"/>
    <property type="match status" value="1"/>
</dbReference>
<dbReference type="PANTHER" id="PTHR43462">
    <property type="entry name" value="ALANYL-TRNA EDITING PROTEIN"/>
    <property type="match status" value="1"/>
</dbReference>
<evidence type="ECO:0000256" key="3">
    <source>
        <dbReference type="ARBA" id="ARBA00008429"/>
    </source>
</evidence>
<dbReference type="InterPro" id="IPR051335">
    <property type="entry name" value="Alanyl-tRNA_Editing_Enzymes"/>
</dbReference>
<dbReference type="Gene3D" id="3.30.980.10">
    <property type="entry name" value="Threonyl-trna Synthetase, Chain A, domain 2"/>
    <property type="match status" value="1"/>
</dbReference>
<comment type="caution">
    <text evidence="5">The sequence shown here is derived from an EMBL/GenBank/DDBJ whole genome shotgun (WGS) entry which is preliminary data.</text>
</comment>